<dbReference type="OrthoDB" id="146150at2759"/>
<feature type="compositionally biased region" description="Basic residues" evidence="1">
    <location>
        <begin position="13"/>
        <end position="24"/>
    </location>
</feature>
<dbReference type="AlphaFoldDB" id="A0A9W6TJA7"/>
<accession>A0A9W6TJA7</accession>
<name>A0A9W6TJA7_9STRA</name>
<comment type="caution">
    <text evidence="2">The sequence shown here is derived from an EMBL/GenBank/DDBJ whole genome shotgun (WGS) entry which is preliminary data.</text>
</comment>
<evidence type="ECO:0000313" key="3">
    <source>
        <dbReference type="Proteomes" id="UP001165121"/>
    </source>
</evidence>
<evidence type="ECO:0000256" key="1">
    <source>
        <dbReference type="SAM" id="MobiDB-lite"/>
    </source>
</evidence>
<keyword evidence="3" id="KW-1185">Reference proteome</keyword>
<feature type="compositionally biased region" description="Polar residues" evidence="1">
    <location>
        <begin position="211"/>
        <end position="231"/>
    </location>
</feature>
<feature type="compositionally biased region" description="Low complexity" evidence="1">
    <location>
        <begin position="75"/>
        <end position="89"/>
    </location>
</feature>
<protein>
    <submittedName>
        <fullName evidence="2">Unnamed protein product</fullName>
    </submittedName>
</protein>
<dbReference type="Proteomes" id="UP001165121">
    <property type="component" value="Unassembled WGS sequence"/>
</dbReference>
<feature type="compositionally biased region" description="Basic and acidic residues" evidence="1">
    <location>
        <begin position="90"/>
        <end position="103"/>
    </location>
</feature>
<gene>
    <name evidence="2" type="ORF">Pfra01_000037900</name>
</gene>
<feature type="compositionally biased region" description="Basic and acidic residues" evidence="1">
    <location>
        <begin position="191"/>
        <end position="207"/>
    </location>
</feature>
<dbReference type="EMBL" id="BSXT01000031">
    <property type="protein sequence ID" value="GMF15307.1"/>
    <property type="molecule type" value="Genomic_DNA"/>
</dbReference>
<feature type="region of interest" description="Disordered" evidence="1">
    <location>
        <begin position="1"/>
        <end position="240"/>
    </location>
</feature>
<proteinExistence type="predicted"/>
<feature type="compositionally biased region" description="Polar residues" evidence="1">
    <location>
        <begin position="107"/>
        <end position="119"/>
    </location>
</feature>
<evidence type="ECO:0000313" key="2">
    <source>
        <dbReference type="EMBL" id="GMF15307.1"/>
    </source>
</evidence>
<reference evidence="2" key="1">
    <citation type="submission" date="2023-04" db="EMBL/GenBank/DDBJ databases">
        <title>Phytophthora fragariaefolia NBRC 109709.</title>
        <authorList>
            <person name="Ichikawa N."/>
            <person name="Sato H."/>
            <person name="Tonouchi N."/>
        </authorList>
    </citation>
    <scope>NUCLEOTIDE SEQUENCE</scope>
    <source>
        <strain evidence="2">NBRC 109709</strain>
    </source>
</reference>
<feature type="compositionally biased region" description="Low complexity" evidence="1">
    <location>
        <begin position="143"/>
        <end position="152"/>
    </location>
</feature>
<organism evidence="2 3">
    <name type="scientific">Phytophthora fragariaefolia</name>
    <dbReference type="NCBI Taxonomy" id="1490495"/>
    <lineage>
        <taxon>Eukaryota</taxon>
        <taxon>Sar</taxon>
        <taxon>Stramenopiles</taxon>
        <taxon>Oomycota</taxon>
        <taxon>Peronosporomycetes</taxon>
        <taxon>Peronosporales</taxon>
        <taxon>Peronosporaceae</taxon>
        <taxon>Phytophthora</taxon>
    </lineage>
</organism>
<sequence length="240" mass="25757">MCPARAHVPAPKHLPRRRPGHLSPRRNLASKPQPLRKPLRRPRFAYRDHSPGSPAGPKVVLYSGDECERHEAEGSHSAASPAPAAASSEGETRSSPHQADPHAKAARTTSDSYTASGQRSLPVRHLTPREGLARVRGVATKCQEAAAAQEEPAISRKGSTSQSPHRKARDSFRGLLDSSSDKEEEEGAVPEPHEISNDLDGQQDRFHAAQLQATNLPSAQASVPVQATQTAGVKAYPRGD</sequence>